<reference evidence="3 4" key="1">
    <citation type="submission" date="2021-01" db="EMBL/GenBank/DDBJ databases">
        <title>WGS of actinomycetes isolated from Thailand.</title>
        <authorList>
            <person name="Thawai C."/>
        </authorList>
    </citation>
    <scope>NUCLEOTIDE SEQUENCE [LARGE SCALE GENOMIC DNA]</scope>
    <source>
        <strain evidence="3 4">CA1R205</strain>
    </source>
</reference>
<dbReference type="RefSeq" id="WP_201879757.1">
    <property type="nucleotide sequence ID" value="NZ_JAERRF010000022.1"/>
</dbReference>
<dbReference type="InterPro" id="IPR003594">
    <property type="entry name" value="HATPase_dom"/>
</dbReference>
<protein>
    <submittedName>
        <fullName evidence="3">ATP-binding protein</fullName>
    </submittedName>
</protein>
<dbReference type="PANTHER" id="PTHR35526:SF3">
    <property type="entry name" value="ANTI-SIGMA-F FACTOR RSBW"/>
    <property type="match status" value="1"/>
</dbReference>
<dbReference type="Pfam" id="PF13581">
    <property type="entry name" value="HATPase_c_2"/>
    <property type="match status" value="1"/>
</dbReference>
<keyword evidence="4" id="KW-1185">Reference proteome</keyword>
<keyword evidence="3" id="KW-0067">ATP-binding</keyword>
<sequence length="137" mass="14902">MNAESHNVNPLHGWNQRFTPVPHSVHHARHAAGIALFAWGVGAGQRAVVQLILSELATNAVRHGRVPGRYFEVCIAYDAEKLVGLEVSDPREGFPVIAEAAPDDESGRGLAIVDALAEAWGVRERVVGKTVWARLRL</sequence>
<name>A0ABS1NL82_9ACTN</name>
<dbReference type="InterPro" id="IPR036890">
    <property type="entry name" value="HATPase_C_sf"/>
</dbReference>
<dbReference type="PANTHER" id="PTHR35526">
    <property type="entry name" value="ANTI-SIGMA-F FACTOR RSBW-RELATED"/>
    <property type="match status" value="1"/>
</dbReference>
<evidence type="ECO:0000259" key="2">
    <source>
        <dbReference type="Pfam" id="PF13581"/>
    </source>
</evidence>
<comment type="caution">
    <text evidence="3">The sequence shown here is derived from an EMBL/GenBank/DDBJ whole genome shotgun (WGS) entry which is preliminary data.</text>
</comment>
<proteinExistence type="predicted"/>
<keyword evidence="1" id="KW-0808">Transferase</keyword>
<organism evidence="3 4">
    <name type="scientific">Streptomyces coffeae</name>
    <dbReference type="NCBI Taxonomy" id="621382"/>
    <lineage>
        <taxon>Bacteria</taxon>
        <taxon>Bacillati</taxon>
        <taxon>Actinomycetota</taxon>
        <taxon>Actinomycetes</taxon>
        <taxon>Kitasatosporales</taxon>
        <taxon>Streptomycetaceae</taxon>
        <taxon>Streptomyces</taxon>
    </lineage>
</organism>
<feature type="domain" description="Histidine kinase/HSP90-like ATPase" evidence="2">
    <location>
        <begin position="21"/>
        <end position="134"/>
    </location>
</feature>
<keyword evidence="1" id="KW-0723">Serine/threonine-protein kinase</keyword>
<dbReference type="InterPro" id="IPR050267">
    <property type="entry name" value="Anti-sigma-factor_SerPK"/>
</dbReference>
<dbReference type="CDD" id="cd16936">
    <property type="entry name" value="HATPase_RsbW-like"/>
    <property type="match status" value="1"/>
</dbReference>
<evidence type="ECO:0000313" key="4">
    <source>
        <dbReference type="Proteomes" id="UP000634229"/>
    </source>
</evidence>
<dbReference type="GO" id="GO:0005524">
    <property type="term" value="F:ATP binding"/>
    <property type="evidence" value="ECO:0007669"/>
    <property type="project" value="UniProtKB-KW"/>
</dbReference>
<gene>
    <name evidence="3" type="ORF">JK363_30185</name>
</gene>
<evidence type="ECO:0000313" key="3">
    <source>
        <dbReference type="EMBL" id="MBL1100862.1"/>
    </source>
</evidence>
<keyword evidence="1" id="KW-0418">Kinase</keyword>
<dbReference type="SUPFAM" id="SSF55874">
    <property type="entry name" value="ATPase domain of HSP90 chaperone/DNA topoisomerase II/histidine kinase"/>
    <property type="match status" value="1"/>
</dbReference>
<evidence type="ECO:0000256" key="1">
    <source>
        <dbReference type="ARBA" id="ARBA00022527"/>
    </source>
</evidence>
<accession>A0ABS1NL82</accession>
<dbReference type="Gene3D" id="3.30.565.10">
    <property type="entry name" value="Histidine kinase-like ATPase, C-terminal domain"/>
    <property type="match status" value="1"/>
</dbReference>
<dbReference type="Proteomes" id="UP000634229">
    <property type="component" value="Unassembled WGS sequence"/>
</dbReference>
<dbReference type="EMBL" id="JAERRF010000022">
    <property type="protein sequence ID" value="MBL1100862.1"/>
    <property type="molecule type" value="Genomic_DNA"/>
</dbReference>
<keyword evidence="3" id="KW-0547">Nucleotide-binding</keyword>